<proteinExistence type="predicted"/>
<comment type="caution">
    <text evidence="2">The sequence shown here is derived from an EMBL/GenBank/DDBJ whole genome shotgun (WGS) entry which is preliminary data.</text>
</comment>
<feature type="domain" description="Reverse transcriptase" evidence="1">
    <location>
        <begin position="225"/>
        <end position="378"/>
    </location>
</feature>
<dbReference type="Gene3D" id="3.60.10.10">
    <property type="entry name" value="Endonuclease/exonuclease/phosphatase"/>
    <property type="match status" value="1"/>
</dbReference>
<evidence type="ECO:0000259" key="1">
    <source>
        <dbReference type="PROSITE" id="PS50878"/>
    </source>
</evidence>
<protein>
    <recommendedName>
        <fullName evidence="1">Reverse transcriptase domain-containing protein</fullName>
    </recommendedName>
</protein>
<dbReference type="PANTHER" id="PTHR19446">
    <property type="entry name" value="REVERSE TRANSCRIPTASES"/>
    <property type="match status" value="1"/>
</dbReference>
<organism evidence="2 3">
    <name type="scientific">Amblyomma americanum</name>
    <name type="common">Lone star tick</name>
    <dbReference type="NCBI Taxonomy" id="6943"/>
    <lineage>
        <taxon>Eukaryota</taxon>
        <taxon>Metazoa</taxon>
        <taxon>Ecdysozoa</taxon>
        <taxon>Arthropoda</taxon>
        <taxon>Chelicerata</taxon>
        <taxon>Arachnida</taxon>
        <taxon>Acari</taxon>
        <taxon>Parasitiformes</taxon>
        <taxon>Ixodida</taxon>
        <taxon>Ixodoidea</taxon>
        <taxon>Ixodidae</taxon>
        <taxon>Amblyomminae</taxon>
        <taxon>Amblyomma</taxon>
    </lineage>
</organism>
<dbReference type="InterPro" id="IPR036691">
    <property type="entry name" value="Endo/exonu/phosph_ase_sf"/>
</dbReference>
<gene>
    <name evidence="2" type="ORF">V5799_007062</name>
</gene>
<dbReference type="GO" id="GO:0003824">
    <property type="term" value="F:catalytic activity"/>
    <property type="evidence" value="ECO:0007669"/>
    <property type="project" value="InterPro"/>
</dbReference>
<dbReference type="InterPro" id="IPR000477">
    <property type="entry name" value="RT_dom"/>
</dbReference>
<keyword evidence="3" id="KW-1185">Reference proteome</keyword>
<reference evidence="2 3" key="1">
    <citation type="journal article" date="2023" name="Arcadia Sci">
        <title>De novo assembly of a long-read Amblyomma americanum tick genome.</title>
        <authorList>
            <person name="Chou S."/>
            <person name="Poskanzer K.E."/>
            <person name="Rollins M."/>
            <person name="Thuy-Boun P.S."/>
        </authorList>
    </citation>
    <scope>NUCLEOTIDE SEQUENCE [LARGE SCALE GENOMIC DNA]</scope>
    <source>
        <strain evidence="2">F_SG_1</strain>
        <tissue evidence="2">Salivary glands</tissue>
    </source>
</reference>
<dbReference type="Proteomes" id="UP001321473">
    <property type="component" value="Unassembled WGS sequence"/>
</dbReference>
<dbReference type="Pfam" id="PF03372">
    <property type="entry name" value="Exo_endo_phos"/>
    <property type="match status" value="1"/>
</dbReference>
<dbReference type="CDD" id="cd01650">
    <property type="entry name" value="RT_nLTR_like"/>
    <property type="match status" value="1"/>
</dbReference>
<evidence type="ECO:0000313" key="2">
    <source>
        <dbReference type="EMBL" id="KAK8766157.1"/>
    </source>
</evidence>
<dbReference type="InterPro" id="IPR005135">
    <property type="entry name" value="Endo/exonuclease/phosphatase"/>
</dbReference>
<dbReference type="SUPFAM" id="SSF56219">
    <property type="entry name" value="DNase I-like"/>
    <property type="match status" value="1"/>
</dbReference>
<accession>A0AAQ4DUL7</accession>
<evidence type="ECO:0000313" key="3">
    <source>
        <dbReference type="Proteomes" id="UP001321473"/>
    </source>
</evidence>
<dbReference type="Pfam" id="PF00078">
    <property type="entry name" value="RVT_1"/>
    <property type="match status" value="1"/>
</dbReference>
<dbReference type="AlphaFoldDB" id="A0AAQ4DUL7"/>
<name>A0AAQ4DUL7_AMBAM</name>
<dbReference type="PROSITE" id="PS50878">
    <property type="entry name" value="RT_POL"/>
    <property type="match status" value="1"/>
</dbReference>
<sequence>MASERNVPRPRIRQWNCRSLRRRHAELVQLLPRIDCDVFALQETHVRAEEIKIPGYIGYSGPTSCAASSCSAVPCYDAAHRTGAPRTAIYVRTSLPHVVVSVGDLVSDAVECCAVIVRVRNTDTAVASVYVRPGVSWNAAFVEKLSDRLGKDAVICGDFNAHNTHWGCQGIARLCRADLAAHELERALESRRDSRSAPGADGITYKMLLNIDRGQRPALLAAYNEIWRSGDIPAEWRSAIVVPIHKKGKPQGVTSSYRPVSLTSSAGKILEAVALHRLEWIAAVREALSPEQSGFRAGRCTADCIAQVMSILEQAKAERQEAYLVLLDVRSAFDMLPHEVIMDALRWLGVSARLLRYVEAFLTGRTFQVRVGSTCSTE</sequence>
<dbReference type="EMBL" id="JARKHS020026628">
    <property type="protein sequence ID" value="KAK8766157.1"/>
    <property type="molecule type" value="Genomic_DNA"/>
</dbReference>